<dbReference type="KEGG" id="bgt:106073837"/>
<dbReference type="GeneID" id="106073837"/>
<evidence type="ECO:0000313" key="3">
    <source>
        <dbReference type="RefSeq" id="XP_013089945.2"/>
    </source>
</evidence>
<dbReference type="Proteomes" id="UP001165740">
    <property type="component" value="Chromosome 6"/>
</dbReference>
<keyword evidence="2" id="KW-1185">Reference proteome</keyword>
<sequence>MRSLILIVLVAAIGFAAAECTVSSYVGVGIPECLETYFKGIEKFFKLLEDLILHAKEVFGADIVIQIIKKIWENVFAELGIAGGDVDGLTGTFTKILPLDVTAELTDTATNIQGSLFRFR</sequence>
<gene>
    <name evidence="3" type="primary">LOC106073837</name>
</gene>
<feature type="signal peptide" evidence="1">
    <location>
        <begin position="1"/>
        <end position="18"/>
    </location>
</feature>
<evidence type="ECO:0000313" key="2">
    <source>
        <dbReference type="Proteomes" id="UP001165740"/>
    </source>
</evidence>
<name>A0A9U8EJP8_BIOGL</name>
<reference evidence="3" key="1">
    <citation type="submission" date="2025-08" db="UniProtKB">
        <authorList>
            <consortium name="RefSeq"/>
        </authorList>
    </citation>
    <scope>IDENTIFICATION</scope>
</reference>
<dbReference type="AlphaFoldDB" id="A0A9U8EJP8"/>
<dbReference type="RefSeq" id="XP_013089945.2">
    <property type="nucleotide sequence ID" value="XM_013234491.2"/>
</dbReference>
<protein>
    <submittedName>
        <fullName evidence="3">Uncharacterized protein LOC106073837</fullName>
    </submittedName>
</protein>
<accession>A0A9U8EJP8</accession>
<proteinExistence type="predicted"/>
<organism evidence="2 3">
    <name type="scientific">Biomphalaria glabrata</name>
    <name type="common">Bloodfluke planorb</name>
    <name type="synonym">Freshwater snail</name>
    <dbReference type="NCBI Taxonomy" id="6526"/>
    <lineage>
        <taxon>Eukaryota</taxon>
        <taxon>Metazoa</taxon>
        <taxon>Spiralia</taxon>
        <taxon>Lophotrochozoa</taxon>
        <taxon>Mollusca</taxon>
        <taxon>Gastropoda</taxon>
        <taxon>Heterobranchia</taxon>
        <taxon>Euthyneura</taxon>
        <taxon>Panpulmonata</taxon>
        <taxon>Hygrophila</taxon>
        <taxon>Lymnaeoidea</taxon>
        <taxon>Planorbidae</taxon>
        <taxon>Biomphalaria</taxon>
    </lineage>
</organism>
<keyword evidence="1" id="KW-0732">Signal</keyword>
<evidence type="ECO:0000256" key="1">
    <source>
        <dbReference type="SAM" id="SignalP"/>
    </source>
</evidence>
<feature type="chain" id="PRO_5040771810" evidence="1">
    <location>
        <begin position="19"/>
        <end position="120"/>
    </location>
</feature>